<dbReference type="Gene3D" id="3.40.50.300">
    <property type="entry name" value="P-loop containing nucleotide triphosphate hydrolases"/>
    <property type="match status" value="1"/>
</dbReference>
<reference evidence="13 14" key="1">
    <citation type="submission" date="2024-01" db="EMBL/GenBank/DDBJ databases">
        <title>Multi-omics insights into the function and evolution of sodium benzoate biodegradation pathways in Benzoatithermus flavus gen. nov., sp. nov. from hot spring.</title>
        <authorList>
            <person name="Hu C.-J."/>
            <person name="Li W.-J."/>
        </authorList>
    </citation>
    <scope>NUCLEOTIDE SEQUENCE [LARGE SCALE GENOMIC DNA]</scope>
    <source>
        <strain evidence="13 14">SYSU G07066</strain>
    </source>
</reference>
<evidence type="ECO:0000256" key="1">
    <source>
        <dbReference type="ARBA" id="ARBA00009776"/>
    </source>
</evidence>
<proteinExistence type="inferred from homology"/>
<keyword evidence="7 11" id="KW-0418">Kinase</keyword>
<evidence type="ECO:0000256" key="4">
    <source>
        <dbReference type="ARBA" id="ARBA00022679"/>
    </source>
</evidence>
<evidence type="ECO:0000256" key="8">
    <source>
        <dbReference type="ARBA" id="ARBA00022840"/>
    </source>
</evidence>
<evidence type="ECO:0000256" key="10">
    <source>
        <dbReference type="ARBA" id="ARBA00048743"/>
    </source>
</evidence>
<dbReference type="GO" id="GO:0004798">
    <property type="term" value="F:dTMP kinase activity"/>
    <property type="evidence" value="ECO:0007669"/>
    <property type="project" value="UniProtKB-EC"/>
</dbReference>
<gene>
    <name evidence="11 13" type="primary">tmk</name>
    <name evidence="13" type="ORF">U1T56_02240</name>
</gene>
<name>A0ABU8XLN1_9PROT</name>
<dbReference type="NCBIfam" id="TIGR00041">
    <property type="entry name" value="DTMP_kinase"/>
    <property type="match status" value="1"/>
</dbReference>
<dbReference type="EMBL" id="JBBLZC010000001">
    <property type="protein sequence ID" value="MEK0081956.1"/>
    <property type="molecule type" value="Genomic_DNA"/>
</dbReference>
<comment type="function">
    <text evidence="11">Phosphorylation of dTMP to form dTDP in both de novo and salvage pathways of dTTP synthesis.</text>
</comment>
<dbReference type="Proteomes" id="UP001375743">
    <property type="component" value="Unassembled WGS sequence"/>
</dbReference>
<dbReference type="HAMAP" id="MF_00165">
    <property type="entry name" value="Thymidylate_kinase"/>
    <property type="match status" value="1"/>
</dbReference>
<evidence type="ECO:0000313" key="14">
    <source>
        <dbReference type="Proteomes" id="UP001375743"/>
    </source>
</evidence>
<dbReference type="InterPro" id="IPR039430">
    <property type="entry name" value="Thymidylate_kin-like_dom"/>
</dbReference>
<dbReference type="InterPro" id="IPR018094">
    <property type="entry name" value="Thymidylate_kinase"/>
</dbReference>
<dbReference type="EC" id="2.7.4.9" evidence="2 11"/>
<keyword evidence="14" id="KW-1185">Reference proteome</keyword>
<comment type="caution">
    <text evidence="13">The sequence shown here is derived from an EMBL/GenBank/DDBJ whole genome shotgun (WGS) entry which is preliminary data.</text>
</comment>
<evidence type="ECO:0000259" key="12">
    <source>
        <dbReference type="Pfam" id="PF02223"/>
    </source>
</evidence>
<evidence type="ECO:0000256" key="7">
    <source>
        <dbReference type="ARBA" id="ARBA00022777"/>
    </source>
</evidence>
<sequence>MAERIHPGLSPADRDSRQRGRFITLEGGEGAGKSTQAKRLAHRLEALGLELLLTREPGGTEGAEAIRELIVHGPADRWRPLTELYLFLAARDDHLERAILPALKRGVWVVCDRFADSSRVYQGYAGEVGLETVDALHAPLLVGHEPDLTLLLDLPVEVGMARCSARSSRAGQTAALPDGSTARFEAKDRTYHERVREGFLMLAAREAARFVVIDAAKDEEQVAEAIWRAVTSRFGLAAS</sequence>
<evidence type="ECO:0000256" key="3">
    <source>
        <dbReference type="ARBA" id="ARBA00017144"/>
    </source>
</evidence>
<keyword evidence="4 11" id="KW-0808">Transferase</keyword>
<keyword evidence="5 11" id="KW-0545">Nucleotide biosynthesis</keyword>
<keyword evidence="8 11" id="KW-0067">ATP-binding</keyword>
<evidence type="ECO:0000313" key="13">
    <source>
        <dbReference type="EMBL" id="MEK0081956.1"/>
    </source>
</evidence>
<comment type="similarity">
    <text evidence="1 11">Belongs to the thymidylate kinase family.</text>
</comment>
<dbReference type="Pfam" id="PF02223">
    <property type="entry name" value="Thymidylate_kin"/>
    <property type="match status" value="1"/>
</dbReference>
<dbReference type="RefSeq" id="WP_418157796.1">
    <property type="nucleotide sequence ID" value="NZ_JBBLZC010000001.1"/>
</dbReference>
<evidence type="ECO:0000256" key="11">
    <source>
        <dbReference type="HAMAP-Rule" id="MF_00165"/>
    </source>
</evidence>
<evidence type="ECO:0000256" key="2">
    <source>
        <dbReference type="ARBA" id="ARBA00012980"/>
    </source>
</evidence>
<dbReference type="PROSITE" id="PS01331">
    <property type="entry name" value="THYMIDYLATE_KINASE"/>
    <property type="match status" value="1"/>
</dbReference>
<protein>
    <recommendedName>
        <fullName evidence="3 11">Thymidylate kinase</fullName>
        <ecNumber evidence="2 11">2.7.4.9</ecNumber>
    </recommendedName>
    <alternativeName>
        <fullName evidence="9 11">dTMP kinase</fullName>
    </alternativeName>
</protein>
<evidence type="ECO:0000256" key="6">
    <source>
        <dbReference type="ARBA" id="ARBA00022741"/>
    </source>
</evidence>
<dbReference type="InterPro" id="IPR018095">
    <property type="entry name" value="Thymidylate_kin_CS"/>
</dbReference>
<feature type="domain" description="Thymidylate kinase-like" evidence="12">
    <location>
        <begin position="25"/>
        <end position="226"/>
    </location>
</feature>
<dbReference type="SUPFAM" id="SSF52540">
    <property type="entry name" value="P-loop containing nucleoside triphosphate hydrolases"/>
    <property type="match status" value="1"/>
</dbReference>
<feature type="binding site" evidence="11">
    <location>
        <begin position="27"/>
        <end position="34"/>
    </location>
    <ligand>
        <name>ATP</name>
        <dbReference type="ChEBI" id="CHEBI:30616"/>
    </ligand>
</feature>
<comment type="catalytic activity">
    <reaction evidence="10 11">
        <text>dTMP + ATP = dTDP + ADP</text>
        <dbReference type="Rhea" id="RHEA:13517"/>
        <dbReference type="ChEBI" id="CHEBI:30616"/>
        <dbReference type="ChEBI" id="CHEBI:58369"/>
        <dbReference type="ChEBI" id="CHEBI:63528"/>
        <dbReference type="ChEBI" id="CHEBI:456216"/>
        <dbReference type="EC" id="2.7.4.9"/>
    </reaction>
</comment>
<dbReference type="InterPro" id="IPR027417">
    <property type="entry name" value="P-loop_NTPase"/>
</dbReference>
<evidence type="ECO:0000256" key="9">
    <source>
        <dbReference type="ARBA" id="ARBA00029962"/>
    </source>
</evidence>
<accession>A0ABU8XLN1</accession>
<dbReference type="PANTHER" id="PTHR10344:SF4">
    <property type="entry name" value="UMP-CMP KINASE 2, MITOCHONDRIAL"/>
    <property type="match status" value="1"/>
</dbReference>
<dbReference type="CDD" id="cd01672">
    <property type="entry name" value="TMPK"/>
    <property type="match status" value="1"/>
</dbReference>
<evidence type="ECO:0000256" key="5">
    <source>
        <dbReference type="ARBA" id="ARBA00022727"/>
    </source>
</evidence>
<organism evidence="13 14">
    <name type="scientific">Benzoatithermus flavus</name>
    <dbReference type="NCBI Taxonomy" id="3108223"/>
    <lineage>
        <taxon>Bacteria</taxon>
        <taxon>Pseudomonadati</taxon>
        <taxon>Pseudomonadota</taxon>
        <taxon>Alphaproteobacteria</taxon>
        <taxon>Geminicoccales</taxon>
        <taxon>Geminicoccaceae</taxon>
        <taxon>Benzoatithermus</taxon>
    </lineage>
</organism>
<dbReference type="PANTHER" id="PTHR10344">
    <property type="entry name" value="THYMIDYLATE KINASE"/>
    <property type="match status" value="1"/>
</dbReference>
<keyword evidence="6 11" id="KW-0547">Nucleotide-binding</keyword>